<protein>
    <recommendedName>
        <fullName evidence="4">Chromosome segregation ATPase</fullName>
    </recommendedName>
</protein>
<dbReference type="PANTHER" id="PTHR23159">
    <property type="entry name" value="CENTROSOMAL PROTEIN 2"/>
    <property type="match status" value="1"/>
</dbReference>
<sequence>MPSISKIRFTNVVYEDGLKRYNDEIFRFDGYNGAILLENGGGKTVFIQTALQAIIPHTNLSDRKIKQTLQLDNYPAHIAIEWILSENPRRYLLTCVSLFLTKDGLSSYRYVYPYMTGDQNSIEGVPFVKKNSNRPSDRGEIADYYQYMTQQYMNARTFPTIKAYQEHLEEQYHIIANEWESIVKINSTEGGVEAFFDDCRQTNQLFDRLLVPTVESAIAGHEENSFADTFEKQRTSFKLYKELKQQIEENKAIEAQLNDYVSRFARVDAEWKAYEQKKQHAKAVLHLILEKETQYEQSLNDVKRKKENWREEERLHLKKDRSLQIEKAGRILAGLQDQLHHLNQELNEEKDQYEQASNQYIALKFAELKLACKQEEDQIQSLREQLDSLNEAEEVQELEERILQNQRELLGLFLNEMEESDRRKAEIQYEKRPIEEKIAKFAQELKAEHEKLNALNDSYHTQKGKWEALQESMRKLLKKLLVHPEQENIKENISAWEKRLVSLDEEIVQLKNDNKQLALAYTELENQLEESRQEKEKQEKLQTQLQTEIVYMDEEHNKVKAVLGGLQVPWATIDSVYLKQDSITQKLHDYLHNINAEVDQCLYKERLALRLMDDYGEQDLFFADPYLEKQLQGWKNQFHLLETGIMYIQNLEPVNKEYAKKYPLWPNTLITTESETAALRQKVAHIRSKLQFPIEVLSFEQARAIVLGETIYSEAIVPAHWTENEEIAHFQDWKQSMKENADVATVARKEAEAKRSLWSQAAEKLSAFLQTYPYPFYQEKKEQVSKSTEALQALKALQKELHTQMADNKDKMDAIQSKVGNLEGEYNGLQTRLSDGYEYLRLEKDSHEISKTQKEYEQQINELKQEIQSKEKTQDRWKDQLQELEEKRIAEHYHYLSILDDEIYKEVKGLQALYTSKIKAVLLNERQELIFASRELSSSQQELRLKLDFAQKEKDRFTDAIEELLQEHGPVQEEVSFVPNGKERLKHYREEMKESDKAVKAAEGRAAACRESFLKQEKAVDIAKEQFVNDFPGDEWLEFEGEVTEIEALLAAEKRQLYEKQRYLDQEEERFASEYEAVKNAFHELDRFEEAHHFKGPSIQAAVLTQEEIRDFAYEHKAIVKKATKQLQDGKDKVTKERAKLDQAKELFKAFCKDQITDVKMREMARQGVDNKRTYKEIMEFQTNMQKRIQTAIHYNETTIMGYDRDLEQFVTRISNHLHTVAGELRLIPNKTKVKVADKWKEIYKFVIPDWSEEDGKSRIRSHIEWIVSQLDSDRFRTSDGNEDHGKVRKEIETWLQSKQLLRVVMNNEMMKVSCRKVTNDNEVTTRSYSWEQTNVWSGGEKWSKNMTLFLGLLNYVAEKQKHLDPSMKRNRVVILDNPFGKASSDHVLNPVFFIAEQLGFQMITLTAHAEGKFLRNYFPVIYSCRLRKAADTNKQIMTAVKQLHHAYFQDHEPQALERLGEVEQLELF</sequence>
<evidence type="ECO:0008006" key="4">
    <source>
        <dbReference type="Google" id="ProtNLM"/>
    </source>
</evidence>
<evidence type="ECO:0000313" key="3">
    <source>
        <dbReference type="Proteomes" id="UP000679247"/>
    </source>
</evidence>
<dbReference type="RefSeq" id="WP_214478632.1">
    <property type="nucleotide sequence ID" value="NZ_CP071709.1"/>
</dbReference>
<keyword evidence="1" id="KW-0175">Coiled coil</keyword>
<dbReference type="EMBL" id="CP071709">
    <property type="protein sequence ID" value="QVY63493.1"/>
    <property type="molecule type" value="Genomic_DNA"/>
</dbReference>
<feature type="coiled-coil region" evidence="1">
    <location>
        <begin position="288"/>
        <end position="409"/>
    </location>
</feature>
<reference evidence="2 3" key="1">
    <citation type="submission" date="2021-03" db="EMBL/GenBank/DDBJ databases">
        <title>The first data on the complete genome of the tetrodotoxin-producing bacterium.</title>
        <authorList>
            <person name="Melnikova D.I."/>
            <person name="Nijland R."/>
            <person name="Magarlamov T.Y."/>
        </authorList>
    </citation>
    <scope>NUCLEOTIDE SEQUENCE [LARGE SCALE GENOMIC DNA]</scope>
    <source>
        <strain evidence="2 3">1839</strain>
    </source>
</reference>
<evidence type="ECO:0000256" key="1">
    <source>
        <dbReference type="SAM" id="Coils"/>
    </source>
</evidence>
<name>A0ABX8FHK5_9BACI</name>
<feature type="coiled-coil region" evidence="1">
    <location>
        <begin position="940"/>
        <end position="1005"/>
    </location>
</feature>
<feature type="coiled-coil region" evidence="1">
    <location>
        <begin position="486"/>
        <end position="548"/>
    </location>
</feature>
<dbReference type="PANTHER" id="PTHR23159:SF60">
    <property type="entry name" value="SPINDLE ASSEMBLY ABNORMAL PROTEIN 4"/>
    <property type="match status" value="1"/>
</dbReference>
<proteinExistence type="predicted"/>
<gene>
    <name evidence="2" type="ORF">J1899_10785</name>
</gene>
<organism evidence="2 3">
    <name type="scientific">Cytobacillus gottheilii</name>
    <dbReference type="NCBI Taxonomy" id="859144"/>
    <lineage>
        <taxon>Bacteria</taxon>
        <taxon>Bacillati</taxon>
        <taxon>Bacillota</taxon>
        <taxon>Bacilli</taxon>
        <taxon>Bacillales</taxon>
        <taxon>Bacillaceae</taxon>
        <taxon>Cytobacillus</taxon>
    </lineage>
</organism>
<feature type="coiled-coil region" evidence="1">
    <location>
        <begin position="734"/>
        <end position="887"/>
    </location>
</feature>
<evidence type="ECO:0000313" key="2">
    <source>
        <dbReference type="EMBL" id="QVY63493.1"/>
    </source>
</evidence>
<accession>A0ABX8FHK5</accession>
<keyword evidence="3" id="KW-1185">Reference proteome</keyword>
<dbReference type="Proteomes" id="UP000679247">
    <property type="component" value="Chromosome"/>
</dbReference>